<comment type="caution">
    <text evidence="4">The sequence shown here is derived from an EMBL/GenBank/DDBJ whole genome shotgun (WGS) entry which is preliminary data.</text>
</comment>
<reference evidence="4" key="1">
    <citation type="journal article" date="2019" name="G3 (Bethesda)">
        <title>Genome Assemblies of Two Rare Opportunistic Yeast Pathogens: Diutina rugosa (syn. Candida rugosa) and Trichomonascus ciferrii (syn. Candida ciferrii).</title>
        <authorList>
            <person name="Mixao V."/>
            <person name="Saus E."/>
            <person name="Hansen A.P."/>
            <person name="Lass-Florl C."/>
            <person name="Gabaldon T."/>
        </authorList>
    </citation>
    <scope>NUCLEOTIDE SEQUENCE</scope>
    <source>
        <strain evidence="4">CBS 4856</strain>
    </source>
</reference>
<dbReference type="PANTHER" id="PTHR13031:SF0">
    <property type="entry name" value="RIBONUCLEASE P PROTEIN SUBUNIT P30"/>
    <property type="match status" value="1"/>
</dbReference>
<gene>
    <name evidence="4" type="ORF">TRICI_004103</name>
</gene>
<dbReference type="AlphaFoldDB" id="A0A642V1B3"/>
<dbReference type="Gene3D" id="3.20.20.140">
    <property type="entry name" value="Metal-dependent hydrolases"/>
    <property type="match status" value="1"/>
</dbReference>
<evidence type="ECO:0000256" key="1">
    <source>
        <dbReference type="ARBA" id="ARBA00004123"/>
    </source>
</evidence>
<evidence type="ECO:0000313" key="5">
    <source>
        <dbReference type="Proteomes" id="UP000761534"/>
    </source>
</evidence>
<dbReference type="SUPFAM" id="SSF89550">
    <property type="entry name" value="PHP domain-like"/>
    <property type="match status" value="1"/>
</dbReference>
<dbReference type="GO" id="GO:0005655">
    <property type="term" value="C:nucleolar ribonuclease P complex"/>
    <property type="evidence" value="ECO:0007669"/>
    <property type="project" value="TreeGrafter"/>
</dbReference>
<keyword evidence="5" id="KW-1185">Reference proteome</keyword>
<dbReference type="VEuPathDB" id="FungiDB:TRICI_004103"/>
<dbReference type="GO" id="GO:0008033">
    <property type="term" value="P:tRNA processing"/>
    <property type="evidence" value="ECO:0007669"/>
    <property type="project" value="UniProtKB-KW"/>
</dbReference>
<organism evidence="4 5">
    <name type="scientific">Trichomonascus ciferrii</name>
    <dbReference type="NCBI Taxonomy" id="44093"/>
    <lineage>
        <taxon>Eukaryota</taxon>
        <taxon>Fungi</taxon>
        <taxon>Dikarya</taxon>
        <taxon>Ascomycota</taxon>
        <taxon>Saccharomycotina</taxon>
        <taxon>Dipodascomycetes</taxon>
        <taxon>Dipodascales</taxon>
        <taxon>Trichomonascaceae</taxon>
        <taxon>Trichomonascus</taxon>
        <taxon>Trichomonascus ciferrii complex</taxon>
    </lineage>
</organism>
<name>A0A642V1B3_9ASCO</name>
<proteinExistence type="inferred from homology"/>
<dbReference type="InterPro" id="IPR002738">
    <property type="entry name" value="RNase_P_p30"/>
</dbReference>
<dbReference type="InterPro" id="IPR016195">
    <property type="entry name" value="Pol/histidinol_Pase-like"/>
</dbReference>
<dbReference type="Pfam" id="PF01876">
    <property type="entry name" value="RNase_P_p30"/>
    <property type="match status" value="1"/>
</dbReference>
<evidence type="ECO:0000256" key="2">
    <source>
        <dbReference type="ARBA" id="ARBA00007331"/>
    </source>
</evidence>
<sequence>MVFFIERMLYDLNVAWPSDKVTELPAGVFKTLIVLQDLGYTGVALNLTVGGKITPKSLTNPIDKKAISEQFPGLTIWTRLTIVLDDVSQNVNFTTLYSQFDIIAIRPQSEKTLQSACTGLDIDLISLDVGYRLPFYLKHKTVCAAVERGIKFEICYGCENRKNVISNASSIIRATRRRGIIISSEATSPLQCKSPYDVTNMAVLWGLDHMHARDAVGKSAAAVVQNATLRSSSYKQVVQNVS</sequence>
<dbReference type="PANTHER" id="PTHR13031">
    <property type="entry name" value="RIBONUCLEASE P SUBUNIT P30"/>
    <property type="match status" value="1"/>
</dbReference>
<comment type="subcellular location">
    <subcellularLocation>
        <location evidence="1">Nucleus</location>
    </subcellularLocation>
</comment>
<evidence type="ECO:0000313" key="4">
    <source>
        <dbReference type="EMBL" id="KAA8910579.1"/>
    </source>
</evidence>
<dbReference type="Proteomes" id="UP000761534">
    <property type="component" value="Unassembled WGS sequence"/>
</dbReference>
<evidence type="ECO:0000256" key="3">
    <source>
        <dbReference type="ARBA" id="ARBA00022694"/>
    </source>
</evidence>
<dbReference type="GO" id="GO:0003723">
    <property type="term" value="F:RNA binding"/>
    <property type="evidence" value="ECO:0007669"/>
    <property type="project" value="TreeGrafter"/>
</dbReference>
<dbReference type="EMBL" id="SWFS01000307">
    <property type="protein sequence ID" value="KAA8910579.1"/>
    <property type="molecule type" value="Genomic_DNA"/>
</dbReference>
<accession>A0A642V1B3</accession>
<protein>
    <submittedName>
        <fullName evidence="4">Uncharacterized protein</fullName>
    </submittedName>
</protein>
<keyword evidence="3" id="KW-0819">tRNA processing</keyword>
<dbReference type="OrthoDB" id="17948at2759"/>
<comment type="similarity">
    <text evidence="2">Belongs to the eukaryotic/archaeal RNase P protein component 3 family.</text>
</comment>